<evidence type="ECO:0000313" key="2">
    <source>
        <dbReference type="EMBL" id="AKQ22711.1"/>
    </source>
</evidence>
<proteinExistence type="predicted"/>
<name>A0A0K0PDG1_9BACT</name>
<sequence length="68" mass="6679">MAIRWRPSVQRAASRLAGSAAAVSGVPDEHAASALGAGDGGGGERDGRGEAGFFPDAVAGAAALRRFA</sequence>
<reference evidence="2" key="1">
    <citation type="submission" date="2015-05" db="EMBL/GenBank/DDBJ databases">
        <title>Metabolic and evolutionary origin of actin-binding polyketides from diverse organisms.</title>
        <authorList>
            <person name="Ueoka R."/>
            <person name="Uria A.R."/>
            <person name="Reiter S."/>
            <person name="Mori T."/>
            <person name="Karbaum P."/>
            <person name="Peters E.E."/>
            <person name="Helfrich E.J.N."/>
            <person name="Morinaka B.I."/>
            <person name="Gugger M."/>
            <person name="Takeyama H."/>
            <person name="Matsunaga S."/>
            <person name="Piel J."/>
        </authorList>
    </citation>
    <scope>NUCLEOTIDE SEQUENCE</scope>
</reference>
<feature type="region of interest" description="Disordered" evidence="1">
    <location>
        <begin position="28"/>
        <end position="51"/>
    </location>
</feature>
<dbReference type="EMBL" id="KR857273">
    <property type="protein sequence ID" value="AKQ22711.1"/>
    <property type="molecule type" value="Genomic_DNA"/>
</dbReference>
<protein>
    <submittedName>
        <fullName evidence="2">Uncharacterized protein</fullName>
    </submittedName>
</protein>
<organism evidence="2">
    <name type="scientific">Candidatus Entotheonella serta</name>
    <dbReference type="NCBI Taxonomy" id="1652106"/>
    <lineage>
        <taxon>Bacteria</taxon>
        <taxon>Pseudomonadati</taxon>
        <taxon>Nitrospinota/Tectimicrobiota group</taxon>
        <taxon>Candidatus Tectimicrobiota</taxon>
        <taxon>Candidatus Entotheonellia</taxon>
        <taxon>Candidatus Entotheonellales</taxon>
        <taxon>Candidatus Entotheonellaceae</taxon>
        <taxon>Candidatus Entotheonella</taxon>
    </lineage>
</organism>
<evidence type="ECO:0000256" key="1">
    <source>
        <dbReference type="SAM" id="MobiDB-lite"/>
    </source>
</evidence>
<accession>A0A0K0PDG1</accession>
<dbReference type="AlphaFoldDB" id="A0A0K0PDG1"/>